<dbReference type="Proteomes" id="UP000241811">
    <property type="component" value="Segment"/>
</dbReference>
<evidence type="ECO:0000313" key="2">
    <source>
        <dbReference type="EMBL" id="AUG86045.1"/>
    </source>
</evidence>
<feature type="compositionally biased region" description="Basic residues" evidence="1">
    <location>
        <begin position="289"/>
        <end position="300"/>
    </location>
</feature>
<feature type="region of interest" description="Disordered" evidence="1">
    <location>
        <begin position="264"/>
        <end position="300"/>
    </location>
</feature>
<gene>
    <name evidence="2" type="ORF">BOSOLAPHORUS_259</name>
</gene>
<reference evidence="3" key="1">
    <citation type="submission" date="2017-12" db="EMBL/GenBank/DDBJ databases">
        <authorList>
            <person name="Sharma R."/>
            <person name="Galbraith T."/>
            <person name="Beatty N."/>
            <person name="Choi M.C."/>
            <person name="Duncan S."/>
            <person name="Fajardo C.P."/>
            <person name="Ferguson H.P."/>
            <person name="Kruger J.L."/>
            <person name="Webb C.J."/>
            <person name="Grose J.H."/>
        </authorList>
    </citation>
    <scope>NUCLEOTIDE SEQUENCE [LARGE SCALE GENOMIC DNA]</scope>
</reference>
<name>A0A2H5BID1_9CAUD</name>
<proteinExistence type="predicted"/>
<accession>A0A2H5BID1</accession>
<feature type="compositionally biased region" description="Polar residues" evidence="1">
    <location>
        <begin position="264"/>
        <end position="279"/>
    </location>
</feature>
<dbReference type="EMBL" id="MG655267">
    <property type="protein sequence ID" value="AUG86045.1"/>
    <property type="molecule type" value="Genomic_DNA"/>
</dbReference>
<protein>
    <submittedName>
        <fullName evidence="2">Uncharacterized protein</fullName>
    </submittedName>
</protein>
<sequence length="300" mass="33369">MALDQEYYEKALAVLASKGFPDKEADEIATTLSVYLPMRFIKAGEWALLSQDVTPVNSLALKHLELLERIPELKKPMILKMPTDFTYTTYGQEYCPGADAPVYKTGPDGYTHHPVGWESGITGVTGISGEDGVEIGGVKPVRHDFKYALPPELGLPKGVTPEQANYLKLHDLSDIEGIKRAYPDIDEETAQSLSAMQRKIDQRLGRAHRETRNSEMLGQRAQQQYRGSLFEKFLIDEPIGEPKGMTVKIMTHSIRNFGHGLQISTPLFGQSHKSPTGPQTMPGLEKGRNGHGKRKKKGKR</sequence>
<evidence type="ECO:0000256" key="1">
    <source>
        <dbReference type="SAM" id="MobiDB-lite"/>
    </source>
</evidence>
<evidence type="ECO:0000313" key="3">
    <source>
        <dbReference type="Proteomes" id="UP000241811"/>
    </source>
</evidence>
<organism evidence="2 3">
    <name type="scientific">Erwinia phage vB_EamM_Bosolaphorus</name>
    <dbReference type="NCBI Taxonomy" id="2060126"/>
    <lineage>
        <taxon>Viruses</taxon>
        <taxon>Duplodnaviria</taxon>
        <taxon>Heunggongvirae</taxon>
        <taxon>Uroviricota</taxon>
        <taxon>Caudoviricetes</taxon>
        <taxon>Chimalliviridae</taxon>
        <taxon>Agricanvirus</taxon>
        <taxon>Agricanvirus ray</taxon>
    </lineage>
</organism>